<dbReference type="AlphaFoldDB" id="S2KYM4"/>
<dbReference type="EMBL" id="AGWJ02000002">
    <property type="protein sequence ID" value="EPC09187.1"/>
    <property type="molecule type" value="Genomic_DNA"/>
</dbReference>
<organism evidence="1 2">
    <name type="scientific">Fusobacterium ulcerans 12-1B</name>
    <dbReference type="NCBI Taxonomy" id="457404"/>
    <lineage>
        <taxon>Bacteria</taxon>
        <taxon>Fusobacteriati</taxon>
        <taxon>Fusobacteriota</taxon>
        <taxon>Fusobacteriia</taxon>
        <taxon>Fusobacteriales</taxon>
        <taxon>Fusobacteriaceae</taxon>
        <taxon>Fusobacterium</taxon>
    </lineage>
</organism>
<dbReference type="Proteomes" id="UP000003233">
    <property type="component" value="Unassembled WGS sequence"/>
</dbReference>
<sequence>MKDYRKYNRKKIKIRKINHEGRDLLGIYNYICGIKEFKRRKKRLKSLKRYKTIILFGYTYPCRSKRERAIKIGNKVYTNNQMIKRFFST</sequence>
<reference evidence="1 2" key="1">
    <citation type="submission" date="2012-07" db="EMBL/GenBank/DDBJ databases">
        <title>The Genome Sequence of Fusobacterium ulcerans 12_1B.</title>
        <authorList>
            <consortium name="The Broad Institute Genome Sequencing Platform"/>
            <person name="Earl A."/>
            <person name="Ward D."/>
            <person name="Feldgarden M."/>
            <person name="Gevers D."/>
            <person name="Strauss J."/>
            <person name="Ambrose C.E."/>
            <person name="Allen-Vercoe E."/>
            <person name="Walker B."/>
            <person name="Young S.K."/>
            <person name="Zeng Q."/>
            <person name="Gargeya S."/>
            <person name="Fitzgerald M."/>
            <person name="Haas B."/>
            <person name="Abouelleil A."/>
            <person name="Alvarado L."/>
            <person name="Arachchi H.M."/>
            <person name="Berlin A.M."/>
            <person name="Chapman S.B."/>
            <person name="Goldberg J."/>
            <person name="Griggs A."/>
            <person name="Gujja S."/>
            <person name="Hansen M."/>
            <person name="Howarth C."/>
            <person name="Imamovic A."/>
            <person name="Larimer J."/>
            <person name="McCowen C."/>
            <person name="Montmayeur A."/>
            <person name="Murphy C."/>
            <person name="Neiman D."/>
            <person name="Pearson M."/>
            <person name="Priest M."/>
            <person name="Roberts A."/>
            <person name="Saif S."/>
            <person name="Shea T."/>
            <person name="Sisk P."/>
            <person name="Sykes S."/>
            <person name="Wortman J."/>
            <person name="Nusbaum C."/>
            <person name="Birren B."/>
        </authorList>
    </citation>
    <scope>NUCLEOTIDE SEQUENCE [LARGE SCALE GENOMIC DNA]</scope>
    <source>
        <strain evidence="1 2">12_1B</strain>
    </source>
</reference>
<keyword evidence="2" id="KW-1185">Reference proteome</keyword>
<dbReference type="PATRIC" id="fig|457404.5.peg.567"/>
<gene>
    <name evidence="1" type="ORF">HMPREF0402_04101</name>
</gene>
<evidence type="ECO:0000313" key="1">
    <source>
        <dbReference type="EMBL" id="EPC09187.1"/>
    </source>
</evidence>
<dbReference type="HOGENOM" id="CLU_2450354_0_0_0"/>
<protein>
    <submittedName>
        <fullName evidence="1">Uncharacterized protein</fullName>
    </submittedName>
</protein>
<accession>S2KYM4</accession>
<comment type="caution">
    <text evidence="1">The sequence shown here is derived from an EMBL/GenBank/DDBJ whole genome shotgun (WGS) entry which is preliminary data.</text>
</comment>
<evidence type="ECO:0000313" key="2">
    <source>
        <dbReference type="Proteomes" id="UP000003233"/>
    </source>
</evidence>
<name>S2KYM4_9FUSO</name>
<proteinExistence type="predicted"/>